<name>A0A0S4PUP5_9HELI</name>
<organism evidence="1 2">
    <name type="scientific">Helicobacter typhlonius</name>
    <dbReference type="NCBI Taxonomy" id="76936"/>
    <lineage>
        <taxon>Bacteria</taxon>
        <taxon>Pseudomonadati</taxon>
        <taxon>Campylobacterota</taxon>
        <taxon>Epsilonproteobacteria</taxon>
        <taxon>Campylobacterales</taxon>
        <taxon>Helicobacteraceae</taxon>
        <taxon>Helicobacter</taxon>
    </lineage>
</organism>
<dbReference type="GeneID" id="78152357"/>
<accession>A0A0S4PUP5</accession>
<dbReference type="AlphaFoldDB" id="A0A0S4PUP5"/>
<dbReference type="EMBL" id="LN907858">
    <property type="protein sequence ID" value="CUU40040.1"/>
    <property type="molecule type" value="Genomic_DNA"/>
</dbReference>
<protein>
    <submittedName>
        <fullName evidence="1">Uncharacterized protein</fullName>
    </submittedName>
</protein>
<evidence type="ECO:0000313" key="2">
    <source>
        <dbReference type="Proteomes" id="UP000064525"/>
    </source>
</evidence>
<dbReference type="Proteomes" id="UP000064525">
    <property type="component" value="Chromosome I"/>
</dbReference>
<dbReference type="RefSeq" id="WP_268902963.1">
    <property type="nucleotide sequence ID" value="NZ_CAOMJD010000015.1"/>
</dbReference>
<dbReference type="PATRIC" id="fig|76936.10.peg.1129"/>
<dbReference type="KEGG" id="hty:BN2458_PEG1155"/>
<reference evidence="2" key="1">
    <citation type="submission" date="2015-11" db="EMBL/GenBank/DDBJ databases">
        <authorList>
            <person name="Anvar S.Y."/>
        </authorList>
    </citation>
    <scope>NUCLEOTIDE SEQUENCE [LARGE SCALE GENOMIC DNA]</scope>
</reference>
<sequence>MIRACDMVGLKQMLSYLGKDEIISNQEVQGSYLDNILQED</sequence>
<evidence type="ECO:0000313" key="1">
    <source>
        <dbReference type="EMBL" id="CUU40040.1"/>
    </source>
</evidence>
<proteinExistence type="predicted"/>
<gene>
    <name evidence="1" type="ORF">BN2458_PEG1155</name>
</gene>